<protein>
    <recommendedName>
        <fullName evidence="4">Large ribosomal subunit protein uL22</fullName>
    </recommendedName>
    <alternativeName>
        <fullName evidence="5">60S ribosomal protein L17</fullName>
    </alternativeName>
</protein>
<dbReference type="Gene3D" id="3.90.470.10">
    <property type="entry name" value="Ribosomal protein L22/L17"/>
    <property type="match status" value="1"/>
</dbReference>
<dbReference type="CDD" id="cd00336">
    <property type="entry name" value="Ribosomal_L22"/>
    <property type="match status" value="1"/>
</dbReference>
<gene>
    <name evidence="7" type="ORF">NQ317_006802</name>
</gene>
<evidence type="ECO:0000256" key="5">
    <source>
        <dbReference type="ARBA" id="ARBA00035325"/>
    </source>
</evidence>
<evidence type="ECO:0000256" key="1">
    <source>
        <dbReference type="ARBA" id="ARBA00009451"/>
    </source>
</evidence>
<dbReference type="Pfam" id="PF00237">
    <property type="entry name" value="Ribosomal_L22"/>
    <property type="match status" value="1"/>
</dbReference>
<organism evidence="7 8">
    <name type="scientific">Molorchus minor</name>
    <dbReference type="NCBI Taxonomy" id="1323400"/>
    <lineage>
        <taxon>Eukaryota</taxon>
        <taxon>Metazoa</taxon>
        <taxon>Ecdysozoa</taxon>
        <taxon>Arthropoda</taxon>
        <taxon>Hexapoda</taxon>
        <taxon>Insecta</taxon>
        <taxon>Pterygota</taxon>
        <taxon>Neoptera</taxon>
        <taxon>Endopterygota</taxon>
        <taxon>Coleoptera</taxon>
        <taxon>Polyphaga</taxon>
        <taxon>Cucujiformia</taxon>
        <taxon>Chrysomeloidea</taxon>
        <taxon>Cerambycidae</taxon>
        <taxon>Lamiinae</taxon>
        <taxon>Monochamini</taxon>
        <taxon>Molorchus</taxon>
    </lineage>
</organism>
<evidence type="ECO:0000256" key="2">
    <source>
        <dbReference type="ARBA" id="ARBA00022980"/>
    </source>
</evidence>
<sequence length="122" mass="14010">MSMKRANAYLKNVLAHKECVAFRKFKNGVGKCAQAKQFNTITGRWPKRAAECIQNLLRNAAANCEFYGKDPDDFLIDHIQVNQAPALTRRTYRAHGRINPYNRHTSHIQVILKELEANIKTK</sequence>
<dbReference type="InterPro" id="IPR036394">
    <property type="entry name" value="Ribosomal_uL22_sf"/>
</dbReference>
<evidence type="ECO:0000313" key="8">
    <source>
        <dbReference type="Proteomes" id="UP001162164"/>
    </source>
</evidence>
<dbReference type="PANTHER" id="PTHR11593">
    <property type="entry name" value="60S RIBOSOMAL PROTEIN L17"/>
    <property type="match status" value="1"/>
</dbReference>
<name>A0ABQ9JI33_9CUCU</name>
<reference evidence="7" key="1">
    <citation type="journal article" date="2023" name="Insect Mol. Biol.">
        <title>Genome sequencing provides insights into the evolution of gene families encoding plant cell wall-degrading enzymes in longhorned beetles.</title>
        <authorList>
            <person name="Shin N.R."/>
            <person name="Okamura Y."/>
            <person name="Kirsch R."/>
            <person name="Pauchet Y."/>
        </authorList>
    </citation>
    <scope>NUCLEOTIDE SEQUENCE</scope>
    <source>
        <strain evidence="7">MMC_N1</strain>
    </source>
</reference>
<dbReference type="EMBL" id="JAPWTJ010000566">
    <property type="protein sequence ID" value="KAJ8977274.1"/>
    <property type="molecule type" value="Genomic_DNA"/>
</dbReference>
<comment type="caution">
    <text evidence="7">The sequence shown here is derived from an EMBL/GenBank/DDBJ whole genome shotgun (WGS) entry which is preliminary data.</text>
</comment>
<keyword evidence="8" id="KW-1185">Reference proteome</keyword>
<dbReference type="PANTHER" id="PTHR11593:SF10">
    <property type="entry name" value="60S RIBOSOMAL PROTEIN L17"/>
    <property type="match status" value="1"/>
</dbReference>
<dbReference type="InterPro" id="IPR001063">
    <property type="entry name" value="Ribosomal_uL22"/>
</dbReference>
<evidence type="ECO:0000256" key="3">
    <source>
        <dbReference type="ARBA" id="ARBA00023274"/>
    </source>
</evidence>
<proteinExistence type="inferred from homology"/>
<evidence type="ECO:0000313" key="7">
    <source>
        <dbReference type="EMBL" id="KAJ8977274.1"/>
    </source>
</evidence>
<dbReference type="InterPro" id="IPR005721">
    <property type="entry name" value="Ribosomal_uL22_euk/arc"/>
</dbReference>
<dbReference type="NCBIfam" id="TIGR01038">
    <property type="entry name" value="uL22_arch_euk"/>
    <property type="match status" value="1"/>
</dbReference>
<comment type="similarity">
    <text evidence="1 6">Belongs to the universal ribosomal protein uL22 family.</text>
</comment>
<dbReference type="Proteomes" id="UP001162164">
    <property type="component" value="Unassembled WGS sequence"/>
</dbReference>
<keyword evidence="3 6" id="KW-0687">Ribonucleoprotein</keyword>
<evidence type="ECO:0000256" key="6">
    <source>
        <dbReference type="RuleBase" id="RU004005"/>
    </source>
</evidence>
<dbReference type="SUPFAM" id="SSF54843">
    <property type="entry name" value="Ribosomal protein L22"/>
    <property type="match status" value="1"/>
</dbReference>
<accession>A0ABQ9JI33</accession>
<keyword evidence="2 6" id="KW-0689">Ribosomal protein</keyword>
<evidence type="ECO:0000256" key="4">
    <source>
        <dbReference type="ARBA" id="ARBA00035207"/>
    </source>
</evidence>